<evidence type="ECO:0000313" key="7">
    <source>
        <dbReference type="Proteomes" id="UP000079169"/>
    </source>
</evidence>
<dbReference type="PANTHER" id="PTHR24379:SF121">
    <property type="entry name" value="C2H2-TYPE DOMAIN-CONTAINING PROTEIN"/>
    <property type="match status" value="1"/>
</dbReference>
<reference evidence="8 9" key="1">
    <citation type="submission" date="2025-04" db="UniProtKB">
        <authorList>
            <consortium name="RefSeq"/>
        </authorList>
    </citation>
    <scope>IDENTIFICATION</scope>
</reference>
<keyword evidence="1" id="KW-0479">Metal-binding</keyword>
<evidence type="ECO:0000313" key="9">
    <source>
        <dbReference type="RefSeq" id="XP_017302894.1"/>
    </source>
</evidence>
<dbReference type="PROSITE" id="PS50157">
    <property type="entry name" value="ZINC_FINGER_C2H2_2"/>
    <property type="match status" value="7"/>
</dbReference>
<dbReference type="KEGG" id="dci:103517281"/>
<feature type="domain" description="C2H2-type" evidence="6">
    <location>
        <begin position="90"/>
        <end position="118"/>
    </location>
</feature>
<dbReference type="SUPFAM" id="SSF57667">
    <property type="entry name" value="beta-beta-alpha zinc fingers"/>
    <property type="match status" value="3"/>
</dbReference>
<dbReference type="PANTHER" id="PTHR24379">
    <property type="entry name" value="KRAB AND ZINC FINGER DOMAIN-CONTAINING"/>
    <property type="match status" value="1"/>
</dbReference>
<feature type="domain" description="C2H2-type" evidence="6">
    <location>
        <begin position="361"/>
        <end position="388"/>
    </location>
</feature>
<accession>A0A1S4EL60</accession>
<evidence type="ECO:0000313" key="8">
    <source>
        <dbReference type="RefSeq" id="XP_017302893.1"/>
    </source>
</evidence>
<dbReference type="GO" id="GO:0008270">
    <property type="term" value="F:zinc ion binding"/>
    <property type="evidence" value="ECO:0007669"/>
    <property type="project" value="UniProtKB-KW"/>
</dbReference>
<dbReference type="STRING" id="121845.A0A1S4EL60"/>
<dbReference type="GeneID" id="108253442"/>
<dbReference type="SMART" id="SM00355">
    <property type="entry name" value="ZnF_C2H2"/>
    <property type="match status" value="12"/>
</dbReference>
<feature type="domain" description="C2H2-type" evidence="6">
    <location>
        <begin position="62"/>
        <end position="89"/>
    </location>
</feature>
<sequence length="442" mass="52087">MYCDFKTTKKIDMKSHVSNHYIEKKAQDDLNKAYKCSFCGLRINKMKYMKAHLKTHTEQPHLQCPDCDFRTRLPHTLKLHQLTHTGKRPFNCDKCDYGAYRAKNLEAHINRFHNFQKPYKCETCVYRATTKDILIKHVKRCSGNMIKTKKSPNKYTIKETRDEIQSQQFLDEDVQIPIVINEKLIADTSNTLQVSQSEEFDENVESSNAEFIIVNVPPLVCNLCDFTFHEEDEFNEHMSCHLDEEVSSPIENTNDTAPINTEQPNFIKTESASGKVTCLKSCGVCDFNTYEIMDLQRHVFQNHIESLKCNHCNSTYQSVKQLKEHNCNVNPVKYFFCKYCNYYCNEKYLYEEHVSSHNNKYKCQQCEFESKYKRTVQEHYFVHTNLRPYKCGCCDFKSFRASNLMRHQYIHTEAKPLQCPHCSYSTTQKTCLNRHVKKHEQS</sequence>
<evidence type="ECO:0000256" key="2">
    <source>
        <dbReference type="ARBA" id="ARBA00022737"/>
    </source>
</evidence>
<dbReference type="KEGG" id="dci:108253442"/>
<dbReference type="OMA" id="GVGINCK"/>
<keyword evidence="4" id="KW-0862">Zinc</keyword>
<proteinExistence type="predicted"/>
<organism evidence="7 9">
    <name type="scientific">Diaphorina citri</name>
    <name type="common">Asian citrus psyllid</name>
    <dbReference type="NCBI Taxonomy" id="121845"/>
    <lineage>
        <taxon>Eukaryota</taxon>
        <taxon>Metazoa</taxon>
        <taxon>Ecdysozoa</taxon>
        <taxon>Arthropoda</taxon>
        <taxon>Hexapoda</taxon>
        <taxon>Insecta</taxon>
        <taxon>Pterygota</taxon>
        <taxon>Neoptera</taxon>
        <taxon>Paraneoptera</taxon>
        <taxon>Hemiptera</taxon>
        <taxon>Sternorrhyncha</taxon>
        <taxon>Psylloidea</taxon>
        <taxon>Psyllidae</taxon>
        <taxon>Diaphorininae</taxon>
        <taxon>Diaphorina</taxon>
    </lineage>
</organism>
<evidence type="ECO:0000256" key="5">
    <source>
        <dbReference type="PROSITE-ProRule" id="PRU00042"/>
    </source>
</evidence>
<feature type="domain" description="C2H2-type" evidence="6">
    <location>
        <begin position="389"/>
        <end position="416"/>
    </location>
</feature>
<dbReference type="RefSeq" id="XP_017302893.1">
    <property type="nucleotide sequence ID" value="XM_017447404.2"/>
</dbReference>
<evidence type="ECO:0000256" key="1">
    <source>
        <dbReference type="ARBA" id="ARBA00022723"/>
    </source>
</evidence>
<feature type="domain" description="C2H2-type" evidence="6">
    <location>
        <begin position="219"/>
        <end position="246"/>
    </location>
</feature>
<dbReference type="GeneID" id="103517281"/>
<feature type="domain" description="C2H2-type" evidence="6">
    <location>
        <begin position="417"/>
        <end position="442"/>
    </location>
</feature>
<protein>
    <submittedName>
        <fullName evidence="8 9">Zinc finger protein 234-like</fullName>
    </submittedName>
</protein>
<evidence type="ECO:0000256" key="4">
    <source>
        <dbReference type="ARBA" id="ARBA00022833"/>
    </source>
</evidence>
<dbReference type="Proteomes" id="UP000079169">
    <property type="component" value="Unplaced"/>
</dbReference>
<keyword evidence="7" id="KW-1185">Reference proteome</keyword>
<keyword evidence="2" id="KW-0677">Repeat</keyword>
<feature type="domain" description="C2H2-type" evidence="6">
    <location>
        <begin position="34"/>
        <end position="61"/>
    </location>
</feature>
<dbReference type="AlphaFoldDB" id="A0A1S4EL60"/>
<keyword evidence="3 5" id="KW-0863">Zinc-finger</keyword>
<evidence type="ECO:0000259" key="6">
    <source>
        <dbReference type="PROSITE" id="PS50157"/>
    </source>
</evidence>
<dbReference type="PROSITE" id="PS00028">
    <property type="entry name" value="ZINC_FINGER_C2H2_1"/>
    <property type="match status" value="2"/>
</dbReference>
<dbReference type="Gene3D" id="3.30.160.60">
    <property type="entry name" value="Classic Zinc Finger"/>
    <property type="match status" value="5"/>
</dbReference>
<dbReference type="InterPro" id="IPR036236">
    <property type="entry name" value="Znf_C2H2_sf"/>
</dbReference>
<dbReference type="RefSeq" id="XP_017302894.1">
    <property type="nucleotide sequence ID" value="XM_017447405.2"/>
</dbReference>
<gene>
    <name evidence="9" type="primary">LOC108253442</name>
    <name evidence="8" type="synonym">LOC103517281</name>
</gene>
<evidence type="ECO:0000256" key="3">
    <source>
        <dbReference type="ARBA" id="ARBA00022771"/>
    </source>
</evidence>
<dbReference type="InterPro" id="IPR013087">
    <property type="entry name" value="Znf_C2H2_type"/>
</dbReference>
<dbReference type="PaxDb" id="121845-A0A1S4EL60"/>
<name>A0A1S4EL60_DIACI</name>